<dbReference type="SUPFAM" id="SSF50447">
    <property type="entry name" value="Translation proteins"/>
    <property type="match status" value="1"/>
</dbReference>
<dbReference type="PROSITE" id="PS00301">
    <property type="entry name" value="G_TR_1"/>
    <property type="match status" value="1"/>
</dbReference>
<dbReference type="EMBL" id="CP015118">
    <property type="protein sequence ID" value="ARN19214.1"/>
    <property type="molecule type" value="Genomic_DNA"/>
</dbReference>
<dbReference type="InterPro" id="IPR009022">
    <property type="entry name" value="EFG_III"/>
</dbReference>
<dbReference type="InterPro" id="IPR009000">
    <property type="entry name" value="Transl_B-barrel_sf"/>
</dbReference>
<dbReference type="InterPro" id="IPR004540">
    <property type="entry name" value="Transl_elong_EFG/EF2"/>
</dbReference>
<keyword evidence="8" id="KW-0963">Cytoplasm</keyword>
<dbReference type="InterPro" id="IPR031157">
    <property type="entry name" value="G_TR_CS"/>
</dbReference>
<evidence type="ECO:0000256" key="7">
    <source>
        <dbReference type="ARBA" id="ARBA00024731"/>
    </source>
</evidence>
<evidence type="ECO:0000313" key="10">
    <source>
        <dbReference type="Proteomes" id="UP000193427"/>
    </source>
</evidence>
<dbReference type="CDD" id="cd01886">
    <property type="entry name" value="EF-G"/>
    <property type="match status" value="1"/>
</dbReference>
<dbReference type="SMART" id="SM00889">
    <property type="entry name" value="EFG_IV"/>
    <property type="match status" value="1"/>
</dbReference>
<dbReference type="InterPro" id="IPR027417">
    <property type="entry name" value="P-loop_NTPase"/>
</dbReference>
<reference evidence="9 10" key="1">
    <citation type="submission" date="2016-04" db="EMBL/GenBank/DDBJ databases">
        <title>Complete genome sequence of natural rubber-degrading, novel Gram-negative bacterium, Rhizobacter gummiphilus strain NS21.</title>
        <authorList>
            <person name="Tabata M."/>
            <person name="Kasai D."/>
            <person name="Fukuda M."/>
        </authorList>
    </citation>
    <scope>NUCLEOTIDE SEQUENCE [LARGE SCALE GENOMIC DNA]</scope>
    <source>
        <strain evidence="9 10">NS21</strain>
    </source>
</reference>
<dbReference type="KEGG" id="rgu:A4W93_04410"/>
<dbReference type="InterPro" id="IPR020568">
    <property type="entry name" value="Ribosomal_Su5_D2-typ_SF"/>
</dbReference>
<dbReference type="GO" id="GO:0032790">
    <property type="term" value="P:ribosome disassembly"/>
    <property type="evidence" value="ECO:0007669"/>
    <property type="project" value="TreeGrafter"/>
</dbReference>
<dbReference type="NCBIfam" id="TIGR00231">
    <property type="entry name" value="small_GTP"/>
    <property type="match status" value="1"/>
</dbReference>
<dbReference type="GO" id="GO:0003746">
    <property type="term" value="F:translation elongation factor activity"/>
    <property type="evidence" value="ECO:0007669"/>
    <property type="project" value="UniProtKB-UniRule"/>
</dbReference>
<dbReference type="HAMAP" id="MF_00054_B">
    <property type="entry name" value="EF_G_EF_2_B"/>
    <property type="match status" value="1"/>
</dbReference>
<dbReference type="PANTHER" id="PTHR43261">
    <property type="entry name" value="TRANSLATION ELONGATION FACTOR G-RELATED"/>
    <property type="match status" value="1"/>
</dbReference>
<dbReference type="GO" id="GO:0005737">
    <property type="term" value="C:cytoplasm"/>
    <property type="evidence" value="ECO:0007669"/>
    <property type="project" value="UniProtKB-SubCell"/>
</dbReference>
<dbReference type="GO" id="GO:0003924">
    <property type="term" value="F:GTPase activity"/>
    <property type="evidence" value="ECO:0007669"/>
    <property type="project" value="InterPro"/>
</dbReference>
<dbReference type="PANTHER" id="PTHR43261:SF1">
    <property type="entry name" value="RIBOSOME-RELEASING FACTOR 2, MITOCHONDRIAL"/>
    <property type="match status" value="1"/>
</dbReference>
<dbReference type="Pfam" id="PF00679">
    <property type="entry name" value="EFG_C"/>
    <property type="match status" value="1"/>
</dbReference>
<dbReference type="Pfam" id="PF14492">
    <property type="entry name" value="EFG_III"/>
    <property type="match status" value="1"/>
</dbReference>
<dbReference type="CDD" id="cd04088">
    <property type="entry name" value="EFG_mtEFG_II"/>
    <property type="match status" value="1"/>
</dbReference>
<dbReference type="InterPro" id="IPR005517">
    <property type="entry name" value="Transl_elong_EFG/EF2_IV"/>
</dbReference>
<sequence length="675" mass="72558">MNTHPIRNIGVIAHVDAGKTTTSERILFHTGKNHRIGDVSHGDTTMDFDEQERRRGITINSAATTVFWKGAQINLIDTPGHIDFNIEVNRSLRVLDGAIVVFDGVAGVEPQTETNWRLADRYHVPRIAFVNKLDRVGADFPRVVAMIGERLGVKTAVTQWPIGAEGGFRGVVDLLSLKALTWTSDEVGGHLHEGPVPEDLRAVVQAWRAKLIDQVVEQDDDVLAAFLDGNEPTVEQLQACLRKGTLAGAFVPVLAGAAFRNKGVEPLLDAAVAYLPAPGEVAAQAGQPEADPDGPLAALAFKVVAEPTGTMVYVRVYRGRLKPGDVVLNGNTGKRERIARLYEVHANKVEELEVVEAGGIAAIVGLKDTVTGHTLTDPAVPLVLESITVPEAVIDVAIEPKTQDDQQHLGKALAAMVREDPSLRVRQDAESGQTLLSGMGELQLEVSVEKLRTRHRVEVTVGRPQVAFRETLSHAVEVTHLHKKQSGGPGQFAEVVLRFEPLARGDGVVFENESVGGAIPREFVPAIEAGIRRAAQSGVVAGYPTVDFKATLLDGRFHERDSSAMAFELAAGAAFREAAAQAGASLLEPVMAVEVTTPAEFVGDVLGDLSRRRGLVRGQDSRGNAAVVDAHVPLREMFGYIGHLRAMSSGRAQYTMQFERYAEAPASVLSAVRAG</sequence>
<dbReference type="GO" id="GO:0097216">
    <property type="term" value="F:guanosine tetraphosphate binding"/>
    <property type="evidence" value="ECO:0007669"/>
    <property type="project" value="UniProtKB-ARBA"/>
</dbReference>
<dbReference type="PROSITE" id="PS51722">
    <property type="entry name" value="G_TR_2"/>
    <property type="match status" value="1"/>
</dbReference>
<evidence type="ECO:0000256" key="8">
    <source>
        <dbReference type="HAMAP-Rule" id="MF_00054"/>
    </source>
</evidence>
<dbReference type="GO" id="GO:0005525">
    <property type="term" value="F:GTP binding"/>
    <property type="evidence" value="ECO:0007669"/>
    <property type="project" value="UniProtKB-UniRule"/>
</dbReference>
<dbReference type="Pfam" id="PF00009">
    <property type="entry name" value="GTP_EFTU"/>
    <property type="match status" value="1"/>
</dbReference>
<evidence type="ECO:0000256" key="1">
    <source>
        <dbReference type="ARBA" id="ARBA00005870"/>
    </source>
</evidence>
<dbReference type="NCBIfam" id="NF009381">
    <property type="entry name" value="PRK12740.1-5"/>
    <property type="match status" value="1"/>
</dbReference>
<dbReference type="InterPro" id="IPR035649">
    <property type="entry name" value="EFG_V"/>
</dbReference>
<dbReference type="Gene3D" id="3.30.70.870">
    <property type="entry name" value="Elongation Factor G (Translational Gtpase), domain 3"/>
    <property type="match status" value="1"/>
</dbReference>
<evidence type="ECO:0000256" key="2">
    <source>
        <dbReference type="ARBA" id="ARBA00017872"/>
    </source>
</evidence>
<dbReference type="CDD" id="cd01434">
    <property type="entry name" value="EFG_mtEFG1_IV"/>
    <property type="match status" value="1"/>
</dbReference>
<dbReference type="FunFam" id="3.30.70.870:FF:000001">
    <property type="entry name" value="Elongation factor G"/>
    <property type="match status" value="1"/>
</dbReference>
<dbReference type="InterPro" id="IPR035647">
    <property type="entry name" value="EFG_III/V"/>
</dbReference>
<dbReference type="InterPro" id="IPR004161">
    <property type="entry name" value="EFTu-like_2"/>
</dbReference>
<dbReference type="InterPro" id="IPR041095">
    <property type="entry name" value="EFG_II"/>
</dbReference>
<feature type="binding site" evidence="8">
    <location>
        <begin position="131"/>
        <end position="134"/>
    </location>
    <ligand>
        <name>GTP</name>
        <dbReference type="ChEBI" id="CHEBI:37565"/>
    </ligand>
</feature>
<dbReference type="Gene3D" id="3.40.50.300">
    <property type="entry name" value="P-loop containing nucleotide triphosphate hydrolases"/>
    <property type="match status" value="1"/>
</dbReference>
<dbReference type="SUPFAM" id="SSF52540">
    <property type="entry name" value="P-loop containing nucleoside triphosphate hydrolases"/>
    <property type="match status" value="1"/>
</dbReference>
<dbReference type="SUPFAM" id="SSF54211">
    <property type="entry name" value="Ribosomal protein S5 domain 2-like"/>
    <property type="match status" value="1"/>
</dbReference>
<dbReference type="CDD" id="cd03713">
    <property type="entry name" value="EFG_mtEFG_C"/>
    <property type="match status" value="1"/>
</dbReference>
<dbReference type="OrthoDB" id="8969536at2"/>
<dbReference type="InterPro" id="IPR000795">
    <property type="entry name" value="T_Tr_GTP-bd_dom"/>
</dbReference>
<evidence type="ECO:0000256" key="6">
    <source>
        <dbReference type="ARBA" id="ARBA00023134"/>
    </source>
</evidence>
<dbReference type="FunFam" id="3.40.50.300:FF:000029">
    <property type="entry name" value="Elongation factor G"/>
    <property type="match status" value="1"/>
</dbReference>
<dbReference type="Pfam" id="PF03764">
    <property type="entry name" value="EFG_IV"/>
    <property type="match status" value="1"/>
</dbReference>
<dbReference type="STRING" id="946333.A4W93_04410"/>
<keyword evidence="6 8" id="KW-0342">GTP-binding</keyword>
<organism evidence="9 10">
    <name type="scientific">Piscinibacter gummiphilus</name>
    <dbReference type="NCBI Taxonomy" id="946333"/>
    <lineage>
        <taxon>Bacteria</taxon>
        <taxon>Pseudomonadati</taxon>
        <taxon>Pseudomonadota</taxon>
        <taxon>Betaproteobacteria</taxon>
        <taxon>Burkholderiales</taxon>
        <taxon>Sphaerotilaceae</taxon>
        <taxon>Piscinibacter</taxon>
    </lineage>
</organism>
<evidence type="ECO:0000256" key="3">
    <source>
        <dbReference type="ARBA" id="ARBA00022741"/>
    </source>
</evidence>
<evidence type="ECO:0000256" key="4">
    <source>
        <dbReference type="ARBA" id="ARBA00022768"/>
    </source>
</evidence>
<feature type="binding site" evidence="8">
    <location>
        <begin position="13"/>
        <end position="20"/>
    </location>
    <ligand>
        <name>GTP</name>
        <dbReference type="ChEBI" id="CHEBI:37565"/>
    </ligand>
</feature>
<keyword evidence="4 8" id="KW-0251">Elongation factor</keyword>
<dbReference type="InterPro" id="IPR047872">
    <property type="entry name" value="EFG_IV"/>
</dbReference>
<evidence type="ECO:0000256" key="5">
    <source>
        <dbReference type="ARBA" id="ARBA00022917"/>
    </source>
</evidence>
<dbReference type="InterPro" id="IPR000640">
    <property type="entry name" value="EFG_V-like"/>
</dbReference>
<dbReference type="Gene3D" id="3.30.230.10">
    <property type="match status" value="1"/>
</dbReference>
<proteinExistence type="inferred from homology"/>
<dbReference type="InterPro" id="IPR014721">
    <property type="entry name" value="Ribsml_uS5_D2-typ_fold_subgr"/>
</dbReference>
<dbReference type="AlphaFoldDB" id="A0A1W6L4P5"/>
<keyword evidence="3 8" id="KW-0547">Nucleotide-binding</keyword>
<dbReference type="FunFam" id="3.30.70.240:FF:000001">
    <property type="entry name" value="Elongation factor G"/>
    <property type="match status" value="1"/>
</dbReference>
<evidence type="ECO:0000313" key="9">
    <source>
        <dbReference type="EMBL" id="ARN19214.1"/>
    </source>
</evidence>
<dbReference type="FunFam" id="2.40.30.10:FF:000006">
    <property type="entry name" value="Elongation factor G"/>
    <property type="match status" value="1"/>
</dbReference>
<keyword evidence="5 8" id="KW-0648">Protein biosynthesis</keyword>
<protein>
    <recommendedName>
        <fullName evidence="2 8">Elongation factor G</fullName>
        <shortName evidence="8">EF-G</shortName>
    </recommendedName>
</protein>
<keyword evidence="10" id="KW-1185">Reference proteome</keyword>
<dbReference type="SMART" id="SM00838">
    <property type="entry name" value="EFG_C"/>
    <property type="match status" value="1"/>
</dbReference>
<dbReference type="SUPFAM" id="SSF54980">
    <property type="entry name" value="EF-G C-terminal domain-like"/>
    <property type="match status" value="2"/>
</dbReference>
<dbReference type="Gene3D" id="3.30.70.240">
    <property type="match status" value="1"/>
</dbReference>
<dbReference type="CDD" id="cd16262">
    <property type="entry name" value="EFG_III"/>
    <property type="match status" value="1"/>
</dbReference>
<dbReference type="NCBIfam" id="TIGR00484">
    <property type="entry name" value="EF-G"/>
    <property type="match status" value="1"/>
</dbReference>
<dbReference type="RefSeq" id="WP_085749467.1">
    <property type="nucleotide sequence ID" value="NZ_BSPR01000002.1"/>
</dbReference>
<comment type="similarity">
    <text evidence="1 8">Belongs to the TRAFAC class translation factor GTPase superfamily. Classic translation factor GTPase family. EF-G/EF-2 subfamily.</text>
</comment>
<dbReference type="Pfam" id="PF03144">
    <property type="entry name" value="GTP_EFTU_D2"/>
    <property type="match status" value="1"/>
</dbReference>
<dbReference type="Gene3D" id="2.40.30.10">
    <property type="entry name" value="Translation factors"/>
    <property type="match status" value="1"/>
</dbReference>
<dbReference type="Proteomes" id="UP000193427">
    <property type="component" value="Chromosome"/>
</dbReference>
<gene>
    <name evidence="8 9" type="primary">fusA</name>
    <name evidence="9" type="ORF">A4W93_04410</name>
</gene>
<comment type="subcellular location">
    <subcellularLocation>
        <location evidence="8">Cytoplasm</location>
    </subcellularLocation>
</comment>
<name>A0A1W6L4P5_9BURK</name>
<dbReference type="PRINTS" id="PR00315">
    <property type="entry name" value="ELONGATNFCT"/>
</dbReference>
<accession>A0A1W6L4P5</accession>
<comment type="function">
    <text evidence="7 8">Catalyzes the GTP-dependent ribosomal translocation step during translation elongation. During this step, the ribosome changes from the pre-translocational (PRE) to the post-translocational (POST) state as the newly formed A-site-bound peptidyl-tRNA and P-site-bound deacylated tRNA move to the P and E sites, respectively. Catalyzes the coordinated movement of the two tRNA molecules, the mRNA and conformational changes in the ribosome.</text>
</comment>
<dbReference type="InterPro" id="IPR005225">
    <property type="entry name" value="Small_GTP-bd"/>
</dbReference>
<feature type="binding site" evidence="8">
    <location>
        <begin position="77"/>
        <end position="81"/>
    </location>
    <ligand>
        <name>GTP</name>
        <dbReference type="ChEBI" id="CHEBI:37565"/>
    </ligand>
</feature>